<dbReference type="PRINTS" id="PR00080">
    <property type="entry name" value="SDRFAMILY"/>
</dbReference>
<dbReference type="GO" id="GO:0016491">
    <property type="term" value="F:oxidoreductase activity"/>
    <property type="evidence" value="ECO:0007669"/>
    <property type="project" value="UniProtKB-KW"/>
</dbReference>
<reference evidence="4 5" key="1">
    <citation type="submission" date="2016-10" db="EMBL/GenBank/DDBJ databases">
        <authorList>
            <person name="Varghese N."/>
            <person name="Submissions S."/>
        </authorList>
    </citation>
    <scope>NUCLEOTIDE SEQUENCE [LARGE SCALE GENOMIC DNA]</scope>
    <source>
        <strain evidence="4 5">CECT 8317</strain>
    </source>
</reference>
<dbReference type="AlphaFoldDB" id="A0AAQ1JPJ6"/>
<dbReference type="InterPro" id="IPR002347">
    <property type="entry name" value="SDR_fam"/>
</dbReference>
<proteinExistence type="inferred from homology"/>
<dbReference type="PANTHER" id="PTHR44196:SF1">
    <property type="entry name" value="DEHYDROGENASE_REDUCTASE SDR FAMILY MEMBER 7B"/>
    <property type="match status" value="1"/>
</dbReference>
<organism evidence="4 5">
    <name type="scientific">Halopseudomonas aestusnigri</name>
    <dbReference type="NCBI Taxonomy" id="857252"/>
    <lineage>
        <taxon>Bacteria</taxon>
        <taxon>Pseudomonadati</taxon>
        <taxon>Pseudomonadota</taxon>
        <taxon>Gammaproteobacteria</taxon>
        <taxon>Pseudomonadales</taxon>
        <taxon>Pseudomonadaceae</taxon>
        <taxon>Halopseudomonas</taxon>
    </lineage>
</organism>
<dbReference type="RefSeq" id="WP_088274941.1">
    <property type="nucleotide sequence ID" value="NZ_FNVE01000003.1"/>
</dbReference>
<evidence type="ECO:0000256" key="3">
    <source>
        <dbReference type="RuleBase" id="RU000363"/>
    </source>
</evidence>
<dbReference type="GO" id="GO:0016020">
    <property type="term" value="C:membrane"/>
    <property type="evidence" value="ECO:0007669"/>
    <property type="project" value="TreeGrafter"/>
</dbReference>
<dbReference type="Proteomes" id="UP000243518">
    <property type="component" value="Unassembled WGS sequence"/>
</dbReference>
<evidence type="ECO:0008006" key="6">
    <source>
        <dbReference type="Google" id="ProtNLM"/>
    </source>
</evidence>
<keyword evidence="5" id="KW-1185">Reference proteome</keyword>
<evidence type="ECO:0000256" key="2">
    <source>
        <dbReference type="ARBA" id="ARBA00023002"/>
    </source>
</evidence>
<dbReference type="Gene3D" id="3.40.50.720">
    <property type="entry name" value="NAD(P)-binding Rossmann-like Domain"/>
    <property type="match status" value="1"/>
</dbReference>
<protein>
    <recommendedName>
        <fullName evidence="6">Short-chain dehydrogenase</fullName>
    </recommendedName>
</protein>
<evidence type="ECO:0000313" key="5">
    <source>
        <dbReference type="Proteomes" id="UP000243518"/>
    </source>
</evidence>
<name>A0AAQ1JPJ6_9GAMM</name>
<dbReference type="PRINTS" id="PR00081">
    <property type="entry name" value="GDHRDH"/>
</dbReference>
<dbReference type="Pfam" id="PF00106">
    <property type="entry name" value="adh_short"/>
    <property type="match status" value="2"/>
</dbReference>
<dbReference type="InterPro" id="IPR036291">
    <property type="entry name" value="NAD(P)-bd_dom_sf"/>
</dbReference>
<dbReference type="CDD" id="cd05233">
    <property type="entry name" value="SDR_c"/>
    <property type="match status" value="1"/>
</dbReference>
<evidence type="ECO:0000313" key="4">
    <source>
        <dbReference type="EMBL" id="SEG03865.1"/>
    </source>
</evidence>
<evidence type="ECO:0000256" key="1">
    <source>
        <dbReference type="ARBA" id="ARBA00006484"/>
    </source>
</evidence>
<gene>
    <name evidence="4" type="ORF">SAMN05216586_10338</name>
</gene>
<dbReference type="SUPFAM" id="SSF51735">
    <property type="entry name" value="NAD(P)-binding Rossmann-fold domains"/>
    <property type="match status" value="1"/>
</dbReference>
<dbReference type="EMBL" id="FNVE01000003">
    <property type="protein sequence ID" value="SEG03865.1"/>
    <property type="molecule type" value="Genomic_DNA"/>
</dbReference>
<dbReference type="PANTHER" id="PTHR44196">
    <property type="entry name" value="DEHYDROGENASE/REDUCTASE SDR FAMILY MEMBER 7B"/>
    <property type="match status" value="1"/>
</dbReference>
<sequence length="282" mass="29081">MKQVAMITGASRGIGRAAALAFASAGYDLVLAGRMQGDAAQRQYSLTGADGKPLPGSLGSVAAEARERGARVFCVHLDLLDGASAELAADQAQDQAGRVDVLINNAVYQGSDLNASLLDLQVETLQRVSQAYLISPLLLTRRLVGPMAQQGAGVIINVSSGAGESNPPVSAARGGWGYAYGAGKAAVSRLSGVIKAELGHRGIRAYTLNPGVVTTEALEATIGAEGIRALGAGSAPPHVPAAVMLWLCRQDTAGTYQKRTVHAQPFAREHQVVDEWSSPSGG</sequence>
<keyword evidence="2" id="KW-0560">Oxidoreductase</keyword>
<comment type="caution">
    <text evidence="4">The sequence shown here is derived from an EMBL/GenBank/DDBJ whole genome shotgun (WGS) entry which is preliminary data.</text>
</comment>
<accession>A0AAQ1JPJ6</accession>
<comment type="similarity">
    <text evidence="1 3">Belongs to the short-chain dehydrogenases/reductases (SDR) family.</text>
</comment>